<evidence type="ECO:0000313" key="3">
    <source>
        <dbReference type="Proteomes" id="UP000430021"/>
    </source>
</evidence>
<dbReference type="OrthoDB" id="3806873at2"/>
<proteinExistence type="predicted"/>
<evidence type="ECO:0000313" key="4">
    <source>
        <dbReference type="Proteomes" id="UP000548685"/>
    </source>
</evidence>
<evidence type="ECO:0000313" key="1">
    <source>
        <dbReference type="EMBL" id="MBB3775378.1"/>
    </source>
</evidence>
<name>A0A6I4UPK8_9SPHN</name>
<dbReference type="AlphaFoldDB" id="A0A6I4UPK8"/>
<dbReference type="EMBL" id="JACICE010000002">
    <property type="protein sequence ID" value="MBB3775378.1"/>
    <property type="molecule type" value="Genomic_DNA"/>
</dbReference>
<dbReference type="RefSeq" id="WP_160761538.1">
    <property type="nucleotide sequence ID" value="NZ_JACICE010000002.1"/>
</dbReference>
<keyword evidence="4" id="KW-1185">Reference proteome</keyword>
<gene>
    <name evidence="1" type="ORF">FHS52_001347</name>
    <name evidence="2" type="ORF">GRI59_12935</name>
</gene>
<comment type="caution">
    <text evidence="2">The sequence shown here is derived from an EMBL/GenBank/DDBJ whole genome shotgun (WGS) entry which is preliminary data.</text>
</comment>
<dbReference type="Proteomes" id="UP000548685">
    <property type="component" value="Unassembled WGS sequence"/>
</dbReference>
<reference evidence="2 3" key="1">
    <citation type="submission" date="2019-12" db="EMBL/GenBank/DDBJ databases">
        <title>Genomic-based taxomic classification of the family Erythrobacteraceae.</title>
        <authorList>
            <person name="Xu L."/>
        </authorList>
    </citation>
    <scope>NUCLEOTIDE SEQUENCE [LARGE SCALE GENOMIC DNA]</scope>
    <source>
        <strain evidence="2 3">JCM 10282</strain>
    </source>
</reference>
<accession>A0A6I4UPK8</accession>
<organism evidence="2 3">
    <name type="scientific">Erythrobacter ramosus</name>
    <dbReference type="NCBI Taxonomy" id="35811"/>
    <lineage>
        <taxon>Bacteria</taxon>
        <taxon>Pseudomonadati</taxon>
        <taxon>Pseudomonadota</taxon>
        <taxon>Alphaproteobacteria</taxon>
        <taxon>Sphingomonadales</taxon>
        <taxon>Erythrobacteraceae</taxon>
        <taxon>Erythrobacter/Porphyrobacter group</taxon>
        <taxon>Erythrobacter</taxon>
    </lineage>
</organism>
<dbReference type="EMBL" id="WTYB01000002">
    <property type="protein sequence ID" value="MXP39509.1"/>
    <property type="molecule type" value="Genomic_DNA"/>
</dbReference>
<dbReference type="Proteomes" id="UP000430021">
    <property type="component" value="Unassembled WGS sequence"/>
</dbReference>
<protein>
    <submittedName>
        <fullName evidence="2">Uncharacterized protein</fullName>
    </submittedName>
</protein>
<evidence type="ECO:0000313" key="2">
    <source>
        <dbReference type="EMBL" id="MXP39509.1"/>
    </source>
</evidence>
<reference evidence="1 4" key="2">
    <citation type="submission" date="2020-08" db="EMBL/GenBank/DDBJ databases">
        <title>Genomic Encyclopedia of Type Strains, Phase IV (KMG-IV): sequencing the most valuable type-strain genomes for metagenomic binning, comparative biology and taxonomic classification.</title>
        <authorList>
            <person name="Goeker M."/>
        </authorList>
    </citation>
    <scope>NUCLEOTIDE SEQUENCE [LARGE SCALE GENOMIC DNA]</scope>
    <source>
        <strain evidence="1 4">DSM 8510</strain>
    </source>
</reference>
<sequence>MINFIALAQTDATLVERECSEHGLDWKEVWLLRGEAMMQEQEVPAFLKAI</sequence>